<gene>
    <name evidence="1" type="ORF">CDAR_433821</name>
</gene>
<evidence type="ECO:0008006" key="3">
    <source>
        <dbReference type="Google" id="ProtNLM"/>
    </source>
</evidence>
<keyword evidence="2" id="KW-1185">Reference proteome</keyword>
<name>A0AAV4SSQ9_9ARAC</name>
<sequence>MIRPIWSPSISSPHSVASPELFRNLSISYDYLVARRKDKNAIRSIENSKRFVNPNRESTDLEKSNYIYPESVCLQRRSQIPEEFQRLNKSNEF</sequence>
<proteinExistence type="predicted"/>
<evidence type="ECO:0000313" key="2">
    <source>
        <dbReference type="Proteomes" id="UP001054837"/>
    </source>
</evidence>
<reference evidence="1 2" key="1">
    <citation type="submission" date="2021-06" db="EMBL/GenBank/DDBJ databases">
        <title>Caerostris darwini draft genome.</title>
        <authorList>
            <person name="Kono N."/>
            <person name="Arakawa K."/>
        </authorList>
    </citation>
    <scope>NUCLEOTIDE SEQUENCE [LARGE SCALE GENOMIC DNA]</scope>
</reference>
<evidence type="ECO:0000313" key="1">
    <source>
        <dbReference type="EMBL" id="GIY37448.1"/>
    </source>
</evidence>
<dbReference type="AlphaFoldDB" id="A0AAV4SSQ9"/>
<accession>A0AAV4SSQ9</accession>
<dbReference type="Proteomes" id="UP001054837">
    <property type="component" value="Unassembled WGS sequence"/>
</dbReference>
<organism evidence="1 2">
    <name type="scientific">Caerostris darwini</name>
    <dbReference type="NCBI Taxonomy" id="1538125"/>
    <lineage>
        <taxon>Eukaryota</taxon>
        <taxon>Metazoa</taxon>
        <taxon>Ecdysozoa</taxon>
        <taxon>Arthropoda</taxon>
        <taxon>Chelicerata</taxon>
        <taxon>Arachnida</taxon>
        <taxon>Araneae</taxon>
        <taxon>Araneomorphae</taxon>
        <taxon>Entelegynae</taxon>
        <taxon>Araneoidea</taxon>
        <taxon>Araneidae</taxon>
        <taxon>Caerostris</taxon>
    </lineage>
</organism>
<protein>
    <recommendedName>
        <fullName evidence="3">Ycf1</fullName>
    </recommendedName>
</protein>
<comment type="caution">
    <text evidence="1">The sequence shown here is derived from an EMBL/GenBank/DDBJ whole genome shotgun (WGS) entry which is preliminary data.</text>
</comment>
<dbReference type="EMBL" id="BPLQ01008449">
    <property type="protein sequence ID" value="GIY37448.1"/>
    <property type="molecule type" value="Genomic_DNA"/>
</dbReference>